<dbReference type="AlphaFoldDB" id="A0A6M1T1A5"/>
<evidence type="ECO:0000313" key="2">
    <source>
        <dbReference type="Proteomes" id="UP000479132"/>
    </source>
</evidence>
<reference evidence="1 2" key="1">
    <citation type="submission" date="2020-02" db="EMBL/GenBank/DDBJ databases">
        <title>Aliifodinibius halophilus 2W32, complete genome.</title>
        <authorList>
            <person name="Li Y."/>
            <person name="Wu S."/>
        </authorList>
    </citation>
    <scope>NUCLEOTIDE SEQUENCE [LARGE SCALE GENOMIC DNA]</scope>
    <source>
        <strain evidence="1 2">2W32</strain>
    </source>
</reference>
<organism evidence="1 2">
    <name type="scientific">Fodinibius halophilus</name>
    <dbReference type="NCBI Taxonomy" id="1736908"/>
    <lineage>
        <taxon>Bacteria</taxon>
        <taxon>Pseudomonadati</taxon>
        <taxon>Balneolota</taxon>
        <taxon>Balneolia</taxon>
        <taxon>Balneolales</taxon>
        <taxon>Balneolaceae</taxon>
        <taxon>Fodinibius</taxon>
    </lineage>
</organism>
<comment type="caution">
    <text evidence="1">The sequence shown here is derived from an EMBL/GenBank/DDBJ whole genome shotgun (WGS) entry which is preliminary data.</text>
</comment>
<sequence>MHRILLWTLVTGLLWGTLSTCKSPNGPDDDDTEMIEKTITPTDGSSTLDNATLYNADTDEKLGVGEKSLKREKGTKLSVRAEQDGYHSETKPVSFLTNGSVEIVLTEENPDEVTLNYRIADKKDVLISSAELFIADTLAKSQPEGSITLPYQEAEVDICGRAEYYEESCKTVTLDESRELSLQSARKTVTYTITPEIYDADGKIVSQEEREQIGFHLEVGDSTVTDSLIYSEEIPDYRLNYPMSNKTVIVSGDGIYNLREDLSTKMLSRGNAEVSAANNQDITLKLKHVPACSDGIDNDGDSDIDREDSGCVDSGGNYDPEDDVELVEGLRRTGYATPSSKGYVSSKEGNREVFIGAPDYPNSIKKALSVEIYVEHKLEADQSNEAFAFKFACGPDENNRDNINMTNIISDDPDVDGWHNPAITGITKDFFATGTNCSIRAVHASKVRGEAPGDGGDDVVFYLPDETRELTTVWFYEPEEVESSN</sequence>
<dbReference type="RefSeq" id="WP_165265265.1">
    <property type="nucleotide sequence ID" value="NZ_JAALLS010000001.1"/>
</dbReference>
<dbReference type="EMBL" id="JAALLS010000001">
    <property type="protein sequence ID" value="NGP86965.1"/>
    <property type="molecule type" value="Genomic_DNA"/>
</dbReference>
<gene>
    <name evidence="1" type="ORF">G3569_01260</name>
</gene>
<protein>
    <submittedName>
        <fullName evidence="1">Uncharacterized protein</fullName>
    </submittedName>
</protein>
<keyword evidence="2" id="KW-1185">Reference proteome</keyword>
<name>A0A6M1T1A5_9BACT</name>
<proteinExistence type="predicted"/>
<accession>A0A6M1T1A5</accession>
<dbReference type="Proteomes" id="UP000479132">
    <property type="component" value="Unassembled WGS sequence"/>
</dbReference>
<evidence type="ECO:0000313" key="1">
    <source>
        <dbReference type="EMBL" id="NGP86965.1"/>
    </source>
</evidence>